<dbReference type="SMART" id="SM01294">
    <property type="entry name" value="PKS_PP_betabranch"/>
    <property type="match status" value="1"/>
</dbReference>
<proteinExistence type="predicted"/>
<evidence type="ECO:0000313" key="5">
    <source>
        <dbReference type="Proteomes" id="UP000309128"/>
    </source>
</evidence>
<evidence type="ECO:0000256" key="1">
    <source>
        <dbReference type="ARBA" id="ARBA00022450"/>
    </source>
</evidence>
<name>A0A5S4FIR6_9ACTN</name>
<comment type="caution">
    <text evidence="4">The sequence shown here is derived from an EMBL/GenBank/DDBJ whole genome shotgun (WGS) entry which is preliminary data.</text>
</comment>
<dbReference type="PROSITE" id="PS50075">
    <property type="entry name" value="CARRIER"/>
    <property type="match status" value="1"/>
</dbReference>
<keyword evidence="1" id="KW-0596">Phosphopantetheine</keyword>
<dbReference type="Pfam" id="PF00550">
    <property type="entry name" value="PP-binding"/>
    <property type="match status" value="1"/>
</dbReference>
<dbReference type="InterPro" id="IPR009081">
    <property type="entry name" value="PP-bd_ACP"/>
</dbReference>
<keyword evidence="2" id="KW-0597">Phosphoprotein</keyword>
<sequence>MSTLTTDALQEWLCAQLAKELELPAGSIDPAEPMATYGLDSVRAITLLTEVEDHVGFEIDPNALWEFPTVAAFAEMVVGQMVQTERS</sequence>
<evidence type="ECO:0000256" key="2">
    <source>
        <dbReference type="ARBA" id="ARBA00022553"/>
    </source>
</evidence>
<dbReference type="OrthoDB" id="9023404at2"/>
<gene>
    <name evidence="4" type="ORF">ETD86_18740</name>
</gene>
<dbReference type="InterPro" id="IPR036736">
    <property type="entry name" value="ACP-like_sf"/>
</dbReference>
<dbReference type="PROSITE" id="PS00012">
    <property type="entry name" value="PHOSPHOPANTETHEINE"/>
    <property type="match status" value="1"/>
</dbReference>
<evidence type="ECO:0000313" key="4">
    <source>
        <dbReference type="EMBL" id="TMR20505.1"/>
    </source>
</evidence>
<feature type="domain" description="Carrier" evidence="3">
    <location>
        <begin position="4"/>
        <end position="81"/>
    </location>
</feature>
<evidence type="ECO:0000259" key="3">
    <source>
        <dbReference type="PROSITE" id="PS50075"/>
    </source>
</evidence>
<dbReference type="InterPro" id="IPR006162">
    <property type="entry name" value="Ppantetheine_attach_site"/>
</dbReference>
<accession>A0A5S4FIR6</accession>
<protein>
    <submittedName>
        <fullName evidence="4">Acyl carrier protein</fullName>
    </submittedName>
</protein>
<organism evidence="4 5">
    <name type="scientific">Nonomuraea turkmeniaca</name>
    <dbReference type="NCBI Taxonomy" id="103838"/>
    <lineage>
        <taxon>Bacteria</taxon>
        <taxon>Bacillati</taxon>
        <taxon>Actinomycetota</taxon>
        <taxon>Actinomycetes</taxon>
        <taxon>Streptosporangiales</taxon>
        <taxon>Streptosporangiaceae</taxon>
        <taxon>Nonomuraea</taxon>
    </lineage>
</organism>
<dbReference type="SMART" id="SM00823">
    <property type="entry name" value="PKS_PP"/>
    <property type="match status" value="1"/>
</dbReference>
<dbReference type="Proteomes" id="UP000309128">
    <property type="component" value="Unassembled WGS sequence"/>
</dbReference>
<dbReference type="GO" id="GO:0031177">
    <property type="term" value="F:phosphopantetheine binding"/>
    <property type="evidence" value="ECO:0007669"/>
    <property type="project" value="InterPro"/>
</dbReference>
<dbReference type="SUPFAM" id="SSF47336">
    <property type="entry name" value="ACP-like"/>
    <property type="match status" value="1"/>
</dbReference>
<dbReference type="Gene3D" id="1.10.1200.10">
    <property type="entry name" value="ACP-like"/>
    <property type="match status" value="1"/>
</dbReference>
<dbReference type="EMBL" id="VCKY01000057">
    <property type="protein sequence ID" value="TMR20505.1"/>
    <property type="molecule type" value="Genomic_DNA"/>
</dbReference>
<reference evidence="4 5" key="1">
    <citation type="submission" date="2019-05" db="EMBL/GenBank/DDBJ databases">
        <title>Draft genome sequence of Nonomuraea turkmeniaca DSM 43926.</title>
        <authorList>
            <person name="Saricaoglu S."/>
            <person name="Isik K."/>
        </authorList>
    </citation>
    <scope>NUCLEOTIDE SEQUENCE [LARGE SCALE GENOMIC DNA]</scope>
    <source>
        <strain evidence="4 5">DSM 43926</strain>
    </source>
</reference>
<keyword evidence="5" id="KW-1185">Reference proteome</keyword>
<dbReference type="AlphaFoldDB" id="A0A5S4FIR6"/>
<dbReference type="RefSeq" id="WP_138667445.1">
    <property type="nucleotide sequence ID" value="NZ_VCKY01000057.1"/>
</dbReference>
<dbReference type="InterPro" id="IPR020806">
    <property type="entry name" value="PKS_PP-bd"/>
</dbReference>